<dbReference type="InterPro" id="IPR007219">
    <property type="entry name" value="XnlR_reg_dom"/>
</dbReference>
<proteinExistence type="predicted"/>
<dbReference type="CDD" id="cd00067">
    <property type="entry name" value="GAL4"/>
    <property type="match status" value="1"/>
</dbReference>
<dbReference type="InterPro" id="IPR050815">
    <property type="entry name" value="TF_fung"/>
</dbReference>
<evidence type="ECO:0000256" key="1">
    <source>
        <dbReference type="ARBA" id="ARBA00004123"/>
    </source>
</evidence>
<dbReference type="SMART" id="SM00066">
    <property type="entry name" value="GAL4"/>
    <property type="match status" value="1"/>
</dbReference>
<organism evidence="7 8">
    <name type="scientific">Sporothrix bragantina</name>
    <dbReference type="NCBI Taxonomy" id="671064"/>
    <lineage>
        <taxon>Eukaryota</taxon>
        <taxon>Fungi</taxon>
        <taxon>Dikarya</taxon>
        <taxon>Ascomycota</taxon>
        <taxon>Pezizomycotina</taxon>
        <taxon>Sordariomycetes</taxon>
        <taxon>Sordariomycetidae</taxon>
        <taxon>Ophiostomatales</taxon>
        <taxon>Ophiostomataceae</taxon>
        <taxon>Sporothrix</taxon>
    </lineage>
</organism>
<gene>
    <name evidence="7" type="ORF">SBRCBS47491_009105</name>
</gene>
<evidence type="ECO:0000313" key="8">
    <source>
        <dbReference type="Proteomes" id="UP001642406"/>
    </source>
</evidence>
<dbReference type="CDD" id="cd12148">
    <property type="entry name" value="fungal_TF_MHR"/>
    <property type="match status" value="1"/>
</dbReference>
<keyword evidence="3" id="KW-0805">Transcription regulation</keyword>
<reference evidence="7 8" key="1">
    <citation type="submission" date="2024-01" db="EMBL/GenBank/DDBJ databases">
        <authorList>
            <person name="Allen C."/>
            <person name="Tagirdzhanova G."/>
        </authorList>
    </citation>
    <scope>NUCLEOTIDE SEQUENCE [LARGE SCALE GENOMIC DNA]</scope>
</reference>
<comment type="subcellular location">
    <subcellularLocation>
        <location evidence="1">Nucleus</location>
    </subcellularLocation>
</comment>
<evidence type="ECO:0000256" key="3">
    <source>
        <dbReference type="ARBA" id="ARBA00023015"/>
    </source>
</evidence>
<evidence type="ECO:0000259" key="6">
    <source>
        <dbReference type="PROSITE" id="PS50048"/>
    </source>
</evidence>
<dbReference type="PROSITE" id="PS50048">
    <property type="entry name" value="ZN2_CY6_FUNGAL_2"/>
    <property type="match status" value="1"/>
</dbReference>
<keyword evidence="8" id="KW-1185">Reference proteome</keyword>
<dbReference type="Pfam" id="PF00172">
    <property type="entry name" value="Zn_clus"/>
    <property type="match status" value="1"/>
</dbReference>
<dbReference type="PANTHER" id="PTHR47338:SF16">
    <property type="entry name" value="TRANSCRIPTION FACTOR, PUTATIVE (AFU_ORTHOLOGUE AFUA_2G09360)-RELATED"/>
    <property type="match status" value="1"/>
</dbReference>
<dbReference type="Gene3D" id="4.10.240.10">
    <property type="entry name" value="Zn(2)-C6 fungal-type DNA-binding domain"/>
    <property type="match status" value="1"/>
</dbReference>
<evidence type="ECO:0000256" key="4">
    <source>
        <dbReference type="ARBA" id="ARBA00023163"/>
    </source>
</evidence>
<name>A0ABP0CTL7_9PEZI</name>
<dbReference type="SUPFAM" id="SSF57701">
    <property type="entry name" value="Zn2/Cys6 DNA-binding domain"/>
    <property type="match status" value="1"/>
</dbReference>
<evidence type="ECO:0000256" key="5">
    <source>
        <dbReference type="ARBA" id="ARBA00023242"/>
    </source>
</evidence>
<dbReference type="PANTHER" id="PTHR47338">
    <property type="entry name" value="ZN(II)2CYS6 TRANSCRIPTION FACTOR (EUROFUNG)-RELATED"/>
    <property type="match status" value="1"/>
</dbReference>
<protein>
    <recommendedName>
        <fullName evidence="6">Zn(2)-C6 fungal-type domain-containing protein</fullName>
    </recommendedName>
</protein>
<dbReference type="EMBL" id="CAWUHC010000134">
    <property type="protein sequence ID" value="CAK7234900.1"/>
    <property type="molecule type" value="Genomic_DNA"/>
</dbReference>
<feature type="domain" description="Zn(2)-C6 fungal-type" evidence="6">
    <location>
        <begin position="6"/>
        <end position="37"/>
    </location>
</feature>
<dbReference type="InterPro" id="IPR036864">
    <property type="entry name" value="Zn2-C6_fun-type_DNA-bd_sf"/>
</dbReference>
<keyword evidence="4" id="KW-0804">Transcription</keyword>
<accession>A0ABP0CTL7</accession>
<dbReference type="Proteomes" id="UP001642406">
    <property type="component" value="Unassembled WGS sequence"/>
</dbReference>
<sequence>MRPTKACVQCRSGKRRCDGVKNAACVQCVRRHLPCSAVNWDQHSQSQASEASPGSGYYDFDNEHLPSLVDYYFRFINDKPHSLFHEPSFRASIAAGTASQTVLRCMMAMCARFSPIPEVRACGPRYIAEAKSVLKNNLENVCIENIQSCIMLGNILAGDCDTDAESLYFALATRMAQLLNLWAVKEADDGVTREMKCRLWWACFVIDTWSSAGNSLSRQLDPAFKRPRVPMDEVVYRNMRPGDPDVPESEWRPGLWGHMIQLVAVYGQIQDFLRPLAEKTTDWDESVIDETIQSIDAQMAQFERDIGPDLAFSIPNLMTFLERGLGTVFVAFHLGFHHYYTLLFYIYLDNRRPATVNGKAYAKRCKYHATTVCDILRASREHPGAEALYNIVGHVTIVSSSVLLHTYLFGEADELAHSRRCLESNLETLVQLRSYWSNIELMIKRLVIFQNNCLRSLNANTYGFDRWMVKFLIAHSLELEDKEDKTDNKEDNPLQASNKYAVDQVEGNMHLERGRVTQGIIMGIQDLDGMDWDPYLPGA</sequence>
<dbReference type="PROSITE" id="PS00463">
    <property type="entry name" value="ZN2_CY6_FUNGAL_1"/>
    <property type="match status" value="1"/>
</dbReference>
<keyword evidence="2" id="KW-0479">Metal-binding</keyword>
<evidence type="ECO:0000313" key="7">
    <source>
        <dbReference type="EMBL" id="CAK7234900.1"/>
    </source>
</evidence>
<evidence type="ECO:0000256" key="2">
    <source>
        <dbReference type="ARBA" id="ARBA00022723"/>
    </source>
</evidence>
<dbReference type="Pfam" id="PF04082">
    <property type="entry name" value="Fungal_trans"/>
    <property type="match status" value="1"/>
</dbReference>
<comment type="caution">
    <text evidence="7">The sequence shown here is derived from an EMBL/GenBank/DDBJ whole genome shotgun (WGS) entry which is preliminary data.</text>
</comment>
<dbReference type="InterPro" id="IPR001138">
    <property type="entry name" value="Zn2Cys6_DnaBD"/>
</dbReference>
<keyword evidence="5" id="KW-0539">Nucleus</keyword>